<gene>
    <name evidence="4" type="ORF">K461DRAFT_296317</name>
</gene>
<evidence type="ECO:0000313" key="5">
    <source>
        <dbReference type="Proteomes" id="UP000799439"/>
    </source>
</evidence>
<proteinExistence type="inferred from homology"/>
<evidence type="ECO:0000313" key="4">
    <source>
        <dbReference type="EMBL" id="KAF2149901.1"/>
    </source>
</evidence>
<dbReference type="GO" id="GO:0005085">
    <property type="term" value="F:guanyl-nucleotide exchange factor activity"/>
    <property type="evidence" value="ECO:0007669"/>
    <property type="project" value="TreeGrafter"/>
</dbReference>
<dbReference type="OrthoDB" id="10255285at2759"/>
<accession>A0A9P4IWL7</accession>
<dbReference type="InterPro" id="IPR016123">
    <property type="entry name" value="Mog1/PsbP_a/b/a-sand"/>
</dbReference>
<organism evidence="4 5">
    <name type="scientific">Myriangium duriaei CBS 260.36</name>
    <dbReference type="NCBI Taxonomy" id="1168546"/>
    <lineage>
        <taxon>Eukaryota</taxon>
        <taxon>Fungi</taxon>
        <taxon>Dikarya</taxon>
        <taxon>Ascomycota</taxon>
        <taxon>Pezizomycotina</taxon>
        <taxon>Dothideomycetes</taxon>
        <taxon>Dothideomycetidae</taxon>
        <taxon>Myriangiales</taxon>
        <taxon>Myriangiaceae</taxon>
        <taxon>Myriangium</taxon>
    </lineage>
</organism>
<dbReference type="EMBL" id="ML996090">
    <property type="protein sequence ID" value="KAF2149901.1"/>
    <property type="molecule type" value="Genomic_DNA"/>
</dbReference>
<keyword evidence="5" id="KW-1185">Reference proteome</keyword>
<dbReference type="Proteomes" id="UP000799439">
    <property type="component" value="Unassembled WGS sequence"/>
</dbReference>
<sequence>MATEPSTTVPLWDGAFTASLPSSFKSISDITQSPDNQEVLLDSANSTSLIIELTQRVPDVDLEPADFLSEDDGVGLAGRQRSDLAVLRHHVADLTAQDREAGGILHTISRSEKVEAGASTPWPTYIYLAHMHPPPVQPTNIKATEKVRSATLAIALARAVPADGDESRASDVLVTVSVRYEDGMPDWQRLYAPEVDARVKRALEVREAFLRSLTLHDEGLFGED</sequence>
<protein>
    <submittedName>
        <fullName evidence="4">Mog1p/PsbP-like protein</fullName>
    </submittedName>
</protein>
<dbReference type="GO" id="GO:0031267">
    <property type="term" value="F:small GTPase binding"/>
    <property type="evidence" value="ECO:0007669"/>
    <property type="project" value="TreeGrafter"/>
</dbReference>
<comment type="similarity">
    <text evidence="1">Belongs to the MOG1 family.</text>
</comment>
<dbReference type="InterPro" id="IPR007681">
    <property type="entry name" value="Mog1"/>
</dbReference>
<dbReference type="PANTHER" id="PTHR15837">
    <property type="entry name" value="RAN GUANINE NUCLEOTIDE RELEASE FACTOR"/>
    <property type="match status" value="1"/>
</dbReference>
<comment type="caution">
    <text evidence="4">The sequence shown here is derived from an EMBL/GenBank/DDBJ whole genome shotgun (WGS) entry which is preliminary data.</text>
</comment>
<dbReference type="GO" id="GO:0006606">
    <property type="term" value="P:protein import into nucleus"/>
    <property type="evidence" value="ECO:0007669"/>
    <property type="project" value="TreeGrafter"/>
</dbReference>
<dbReference type="Pfam" id="PF04603">
    <property type="entry name" value="Mog1"/>
    <property type="match status" value="1"/>
</dbReference>
<keyword evidence="2" id="KW-0813">Transport</keyword>
<dbReference type="SUPFAM" id="SSF55724">
    <property type="entry name" value="Mog1p/PsbP-like"/>
    <property type="match status" value="1"/>
</dbReference>
<dbReference type="PANTHER" id="PTHR15837:SF0">
    <property type="entry name" value="RAN GUANINE NUCLEOTIDE RELEASE FACTOR"/>
    <property type="match status" value="1"/>
</dbReference>
<evidence type="ECO:0000256" key="1">
    <source>
        <dbReference type="ARBA" id="ARBA00010307"/>
    </source>
</evidence>
<dbReference type="AlphaFoldDB" id="A0A9P4IWL7"/>
<keyword evidence="3" id="KW-0653">Protein transport</keyword>
<dbReference type="GO" id="GO:0005634">
    <property type="term" value="C:nucleus"/>
    <property type="evidence" value="ECO:0007669"/>
    <property type="project" value="TreeGrafter"/>
</dbReference>
<evidence type="ECO:0000256" key="2">
    <source>
        <dbReference type="ARBA" id="ARBA00022448"/>
    </source>
</evidence>
<reference evidence="4" key="1">
    <citation type="journal article" date="2020" name="Stud. Mycol.">
        <title>101 Dothideomycetes genomes: a test case for predicting lifestyles and emergence of pathogens.</title>
        <authorList>
            <person name="Haridas S."/>
            <person name="Albert R."/>
            <person name="Binder M."/>
            <person name="Bloem J."/>
            <person name="Labutti K."/>
            <person name="Salamov A."/>
            <person name="Andreopoulos B."/>
            <person name="Baker S."/>
            <person name="Barry K."/>
            <person name="Bills G."/>
            <person name="Bluhm B."/>
            <person name="Cannon C."/>
            <person name="Castanera R."/>
            <person name="Culley D."/>
            <person name="Daum C."/>
            <person name="Ezra D."/>
            <person name="Gonzalez J."/>
            <person name="Henrissat B."/>
            <person name="Kuo A."/>
            <person name="Liang C."/>
            <person name="Lipzen A."/>
            <person name="Lutzoni F."/>
            <person name="Magnuson J."/>
            <person name="Mondo S."/>
            <person name="Nolan M."/>
            <person name="Ohm R."/>
            <person name="Pangilinan J."/>
            <person name="Park H.-J."/>
            <person name="Ramirez L."/>
            <person name="Alfaro M."/>
            <person name="Sun H."/>
            <person name="Tritt A."/>
            <person name="Yoshinaga Y."/>
            <person name="Zwiers L.-H."/>
            <person name="Turgeon B."/>
            <person name="Goodwin S."/>
            <person name="Spatafora J."/>
            <person name="Crous P."/>
            <person name="Grigoriev I."/>
        </authorList>
    </citation>
    <scope>NUCLEOTIDE SEQUENCE</scope>
    <source>
        <strain evidence="4">CBS 260.36</strain>
    </source>
</reference>
<name>A0A9P4IWL7_9PEZI</name>
<dbReference type="Gene3D" id="3.40.1000.10">
    <property type="entry name" value="Mog1/PsbP, alpha/beta/alpha sandwich"/>
    <property type="match status" value="1"/>
</dbReference>
<evidence type="ECO:0000256" key="3">
    <source>
        <dbReference type="ARBA" id="ARBA00022927"/>
    </source>
</evidence>